<gene>
    <name evidence="1" type="ORF">Ddye_018245</name>
</gene>
<reference evidence="1" key="1">
    <citation type="journal article" date="2023" name="Plant J.">
        <title>Genome sequences and population genomics provide insights into the demographic history, inbreeding, and mutation load of two 'living fossil' tree species of Dipteronia.</title>
        <authorList>
            <person name="Feng Y."/>
            <person name="Comes H.P."/>
            <person name="Chen J."/>
            <person name="Zhu S."/>
            <person name="Lu R."/>
            <person name="Zhang X."/>
            <person name="Li P."/>
            <person name="Qiu J."/>
            <person name="Olsen K.M."/>
            <person name="Qiu Y."/>
        </authorList>
    </citation>
    <scope>NUCLEOTIDE SEQUENCE</scope>
    <source>
        <strain evidence="1">KIB01</strain>
    </source>
</reference>
<dbReference type="Proteomes" id="UP001280121">
    <property type="component" value="Unassembled WGS sequence"/>
</dbReference>
<proteinExistence type="predicted"/>
<dbReference type="Pfam" id="PF03140">
    <property type="entry name" value="DUF247"/>
    <property type="match status" value="1"/>
</dbReference>
<sequence>MGENDQHKYSREWSIDIDKGNKLEEVLEPGTDCCIYRVPQHLRKINEEAYTPSLISIGPLHFGREELMGMESQKRRYWSEFAKRPNIAQKLEEFETYIKNQEQTIRAHYSVTSTILSSEYIEIILRDAIFIIELFLRKYHLTEDFLLKPPLEISITVDLLLLENQLPYFVLNDLYSIAFPTSKGNPSVFFDISVKFFNGMSIFNHLSISADQQPRVKHFTDILRRCLLKEVHRSTVQQSNGNVDRLIDDLPCVTKLNKSGLVFKGIERKCLLDISWGKTKFAKWLPAWFEVNEVKVPSITICDETEFLLRNLMALEMFHYPTQTHICNYAVLMDYLIDSAKDVDLLVDKKIIVNCVGDNEAIHKMFNRLCSHITISGSCYYKDAEKMKTHYNNKCNHAKATLMSVYFNNLWTTTATFAATFLLLLTVTQTICSIVQL</sequence>
<evidence type="ECO:0000313" key="2">
    <source>
        <dbReference type="Proteomes" id="UP001280121"/>
    </source>
</evidence>
<dbReference type="AlphaFoldDB" id="A0AAD9UA66"/>
<comment type="caution">
    <text evidence="1">The sequence shown here is derived from an EMBL/GenBank/DDBJ whole genome shotgun (WGS) entry which is preliminary data.</text>
</comment>
<dbReference type="InterPro" id="IPR004158">
    <property type="entry name" value="DUF247_pln"/>
</dbReference>
<protein>
    <submittedName>
        <fullName evidence="1">Uncharacterized protein</fullName>
    </submittedName>
</protein>
<accession>A0AAD9UA66</accession>
<dbReference type="PANTHER" id="PTHR31170:SF9">
    <property type="entry name" value="PROTEIN, PUTATIVE (DUF247)-RELATED"/>
    <property type="match status" value="1"/>
</dbReference>
<evidence type="ECO:0000313" key="1">
    <source>
        <dbReference type="EMBL" id="KAK2650756.1"/>
    </source>
</evidence>
<keyword evidence="2" id="KW-1185">Reference proteome</keyword>
<dbReference type="PANTHER" id="PTHR31170">
    <property type="entry name" value="BNAC04G53230D PROTEIN"/>
    <property type="match status" value="1"/>
</dbReference>
<dbReference type="EMBL" id="JANJYI010000005">
    <property type="protein sequence ID" value="KAK2650756.1"/>
    <property type="molecule type" value="Genomic_DNA"/>
</dbReference>
<organism evidence="1 2">
    <name type="scientific">Dipteronia dyeriana</name>
    <dbReference type="NCBI Taxonomy" id="168575"/>
    <lineage>
        <taxon>Eukaryota</taxon>
        <taxon>Viridiplantae</taxon>
        <taxon>Streptophyta</taxon>
        <taxon>Embryophyta</taxon>
        <taxon>Tracheophyta</taxon>
        <taxon>Spermatophyta</taxon>
        <taxon>Magnoliopsida</taxon>
        <taxon>eudicotyledons</taxon>
        <taxon>Gunneridae</taxon>
        <taxon>Pentapetalae</taxon>
        <taxon>rosids</taxon>
        <taxon>malvids</taxon>
        <taxon>Sapindales</taxon>
        <taxon>Sapindaceae</taxon>
        <taxon>Hippocastanoideae</taxon>
        <taxon>Acereae</taxon>
        <taxon>Dipteronia</taxon>
    </lineage>
</organism>
<name>A0AAD9UA66_9ROSI</name>